<comment type="caution">
    <text evidence="1">The sequence shown here is derived from an EMBL/GenBank/DDBJ whole genome shotgun (WGS) entry which is preliminary data.</text>
</comment>
<dbReference type="Proteomes" id="UP001241377">
    <property type="component" value="Unassembled WGS sequence"/>
</dbReference>
<organism evidence="1 2">
    <name type="scientific">Naganishia cerealis</name>
    <dbReference type="NCBI Taxonomy" id="610337"/>
    <lineage>
        <taxon>Eukaryota</taxon>
        <taxon>Fungi</taxon>
        <taxon>Dikarya</taxon>
        <taxon>Basidiomycota</taxon>
        <taxon>Agaricomycotina</taxon>
        <taxon>Tremellomycetes</taxon>
        <taxon>Filobasidiales</taxon>
        <taxon>Filobasidiaceae</taxon>
        <taxon>Naganishia</taxon>
    </lineage>
</organism>
<sequence>MGPRVILVAKEGKLLGLVTVKDVLKHEAAVEHLHRQRETAVSSNSSSFQDWRDTMFNMEENAAGLEVVLEELLDFVKAAGKLAKGFLGRVLGRYGGYIGLSTNSGRPSGTSRFGFQEVRPRDSNEPQGEEFELGEDEDP</sequence>
<evidence type="ECO:0000313" key="2">
    <source>
        <dbReference type="Proteomes" id="UP001241377"/>
    </source>
</evidence>
<keyword evidence="2" id="KW-1185">Reference proteome</keyword>
<proteinExistence type="predicted"/>
<reference evidence="1" key="1">
    <citation type="submission" date="2023-04" db="EMBL/GenBank/DDBJ databases">
        <title>Draft Genome sequencing of Naganishia species isolated from polar environments using Oxford Nanopore Technology.</title>
        <authorList>
            <person name="Leo P."/>
            <person name="Venkateswaran K."/>
        </authorList>
    </citation>
    <scope>NUCLEOTIDE SEQUENCE</scope>
    <source>
        <strain evidence="1">MNA-CCFEE 5261</strain>
    </source>
</reference>
<dbReference type="EMBL" id="JASBWR010000010">
    <property type="protein sequence ID" value="KAJ9110917.1"/>
    <property type="molecule type" value="Genomic_DNA"/>
</dbReference>
<name>A0ACC2WH02_9TREE</name>
<protein>
    <submittedName>
        <fullName evidence="1">Uncharacterized protein</fullName>
    </submittedName>
</protein>
<evidence type="ECO:0000313" key="1">
    <source>
        <dbReference type="EMBL" id="KAJ9110917.1"/>
    </source>
</evidence>
<accession>A0ACC2WH02</accession>
<gene>
    <name evidence="1" type="ORF">QFC19_001426</name>
</gene>